<dbReference type="EMBL" id="JH431734">
    <property type="status" value="NOT_ANNOTATED_CDS"/>
    <property type="molecule type" value="Genomic_DNA"/>
</dbReference>
<evidence type="ECO:0000256" key="1">
    <source>
        <dbReference type="ARBA" id="ARBA00009078"/>
    </source>
</evidence>
<keyword evidence="5" id="KW-1185">Reference proteome</keyword>
<name>T1J085_STRMM</name>
<dbReference type="GO" id="GO:0000056">
    <property type="term" value="P:ribosomal small subunit export from nucleus"/>
    <property type="evidence" value="ECO:0007669"/>
    <property type="project" value="TreeGrafter"/>
</dbReference>
<organism evidence="4 5">
    <name type="scientific">Strigamia maritima</name>
    <name type="common">European centipede</name>
    <name type="synonym">Geophilus maritimus</name>
    <dbReference type="NCBI Taxonomy" id="126957"/>
    <lineage>
        <taxon>Eukaryota</taxon>
        <taxon>Metazoa</taxon>
        <taxon>Ecdysozoa</taxon>
        <taxon>Arthropoda</taxon>
        <taxon>Myriapoda</taxon>
        <taxon>Chilopoda</taxon>
        <taxon>Pleurostigmophora</taxon>
        <taxon>Geophilomorpha</taxon>
        <taxon>Linotaeniidae</taxon>
        <taxon>Strigamia</taxon>
    </lineage>
</organism>
<dbReference type="PhylomeDB" id="T1J085"/>
<evidence type="ECO:0000313" key="4">
    <source>
        <dbReference type="EnsemblMetazoa" id="SMAR006927-PA"/>
    </source>
</evidence>
<dbReference type="EnsemblMetazoa" id="SMAR006927-RA">
    <property type="protein sequence ID" value="SMAR006927-PA"/>
    <property type="gene ID" value="SMAR006927"/>
</dbReference>
<dbReference type="GO" id="GO:0005829">
    <property type="term" value="C:cytosol"/>
    <property type="evidence" value="ECO:0007669"/>
    <property type="project" value="TreeGrafter"/>
</dbReference>
<dbReference type="PANTHER" id="PTHR21531:SF0">
    <property type="entry name" value="PROTEIN LTV1 HOMOLOG"/>
    <property type="match status" value="1"/>
</dbReference>
<dbReference type="PANTHER" id="PTHR21531">
    <property type="entry name" value="LOW-TEMPERATURE VIABILITY PROTEIN LTV1-RELATED"/>
    <property type="match status" value="1"/>
</dbReference>
<dbReference type="InterPro" id="IPR007307">
    <property type="entry name" value="Ltv1"/>
</dbReference>
<feature type="region of interest" description="Disordered" evidence="3">
    <location>
        <begin position="327"/>
        <end position="351"/>
    </location>
</feature>
<dbReference type="Proteomes" id="UP000014500">
    <property type="component" value="Unassembled WGS sequence"/>
</dbReference>
<reference evidence="5" key="1">
    <citation type="submission" date="2011-05" db="EMBL/GenBank/DDBJ databases">
        <authorList>
            <person name="Richards S.R."/>
            <person name="Qu J."/>
            <person name="Jiang H."/>
            <person name="Jhangiani S.N."/>
            <person name="Agravi P."/>
            <person name="Goodspeed R."/>
            <person name="Gross S."/>
            <person name="Mandapat C."/>
            <person name="Jackson L."/>
            <person name="Mathew T."/>
            <person name="Pu L."/>
            <person name="Thornton R."/>
            <person name="Saada N."/>
            <person name="Wilczek-Boney K.B."/>
            <person name="Lee S."/>
            <person name="Kovar C."/>
            <person name="Wu Y."/>
            <person name="Scherer S.E."/>
            <person name="Worley K.C."/>
            <person name="Muzny D.M."/>
            <person name="Gibbs R."/>
        </authorList>
    </citation>
    <scope>NUCLEOTIDE SEQUENCE</scope>
    <source>
        <strain evidence="5">Brora</strain>
    </source>
</reference>
<dbReference type="GO" id="GO:0042274">
    <property type="term" value="P:ribosomal small subunit biogenesis"/>
    <property type="evidence" value="ECO:0007669"/>
    <property type="project" value="InterPro"/>
</dbReference>
<dbReference type="eggNOG" id="KOG2637">
    <property type="taxonomic scope" value="Eukaryota"/>
</dbReference>
<feature type="region of interest" description="Disordered" evidence="3">
    <location>
        <begin position="124"/>
        <end position="146"/>
    </location>
</feature>
<dbReference type="GO" id="GO:0030688">
    <property type="term" value="C:preribosome, small subunit precursor"/>
    <property type="evidence" value="ECO:0007669"/>
    <property type="project" value="TreeGrafter"/>
</dbReference>
<protein>
    <recommendedName>
        <fullName evidence="2">Protein LTV1 homolog</fullName>
    </recommendedName>
</protein>
<dbReference type="HOGENOM" id="CLU_035718_0_0_1"/>
<feature type="compositionally biased region" description="Basic and acidic residues" evidence="3">
    <location>
        <begin position="331"/>
        <end position="351"/>
    </location>
</feature>
<proteinExistence type="inferred from homology"/>
<dbReference type="STRING" id="126957.T1J085"/>
<feature type="compositionally biased region" description="Acidic residues" evidence="3">
    <location>
        <begin position="128"/>
        <end position="145"/>
    </location>
</feature>
<dbReference type="OMA" id="TKEFLFM"/>
<dbReference type="GO" id="GO:0005634">
    <property type="term" value="C:nucleus"/>
    <property type="evidence" value="ECO:0007669"/>
    <property type="project" value="TreeGrafter"/>
</dbReference>
<accession>T1J085</accession>
<evidence type="ECO:0000313" key="5">
    <source>
        <dbReference type="Proteomes" id="UP000014500"/>
    </source>
</evidence>
<dbReference type="Pfam" id="PF04180">
    <property type="entry name" value="LTV"/>
    <property type="match status" value="2"/>
</dbReference>
<evidence type="ECO:0000256" key="2">
    <source>
        <dbReference type="ARBA" id="ARBA00021561"/>
    </source>
</evidence>
<comment type="similarity">
    <text evidence="1">Belongs to the LTV1 family.</text>
</comment>
<evidence type="ECO:0000256" key="3">
    <source>
        <dbReference type="SAM" id="MobiDB-lite"/>
    </source>
</evidence>
<dbReference type="AlphaFoldDB" id="T1J085"/>
<reference evidence="4" key="2">
    <citation type="submission" date="2015-02" db="UniProtKB">
        <authorList>
            <consortium name="EnsemblMetazoa"/>
        </authorList>
    </citation>
    <scope>IDENTIFICATION</scope>
</reference>
<sequence>MGKTGKNKRFIDKKKSVTYNLIHRSQKDPLAADEDAPGYVLQPVGRVNKEIKEVIERKLPSVVFASAVEEEVGLLNKAALVRGPRPDWDPDIAATFDDEFVGNDDDSEVDFILKRLNADVVSQKDSDNECDSDDELWEDFDDDDKSETKSRFTEYSVSSSVLPRNKGLQHLDDQFETIYEQYDDEEIGALHQDDIVGCLSMESGIFKQIVEDYEKQKASERNRQYVQHLGEKCVEDDDESEDVEKYIVEVPLEKWDCESILSKNSTLYNHPQLIKESSKRKPIPIRVFEKTGIPKDTLKEKLTPKNLKQLDQSFTAPIAPIELLKTRKKHEKESPEEKHNRKQAVKELRRERRIEKKLNKEAFKEEKKVQEKILVNVHNKLQTIKLN</sequence>